<evidence type="ECO:0000313" key="2">
    <source>
        <dbReference type="EMBL" id="KAA6460516.1"/>
    </source>
</evidence>
<protein>
    <submittedName>
        <fullName evidence="1">IS21 family transposase</fullName>
    </submittedName>
</protein>
<evidence type="ECO:0000313" key="1">
    <source>
        <dbReference type="EMBL" id="KAA6448270.1"/>
    </source>
</evidence>
<comment type="caution">
    <text evidence="1">The sequence shown here is derived from an EMBL/GenBank/DDBJ whole genome shotgun (WGS) entry which is preliminary data.</text>
</comment>
<dbReference type="Proteomes" id="UP000323321">
    <property type="component" value="Unassembled WGS sequence"/>
</dbReference>
<dbReference type="AlphaFoldDB" id="A0A9W7UNJ9"/>
<dbReference type="EMBL" id="QSMZ01000060">
    <property type="protein sequence ID" value="KAA6448270.1"/>
    <property type="molecule type" value="Genomic_DNA"/>
</dbReference>
<evidence type="ECO:0000313" key="3">
    <source>
        <dbReference type="Proteomes" id="UP000323321"/>
    </source>
</evidence>
<gene>
    <name evidence="2" type="ORF">DX932_20245</name>
    <name evidence="1" type="ORF">DX932_31675</name>
</gene>
<proteinExistence type="predicted"/>
<dbReference type="EMBL" id="QSMZ01000018">
    <property type="protein sequence ID" value="KAA6460516.1"/>
    <property type="molecule type" value="Genomic_DNA"/>
</dbReference>
<feature type="non-terminal residue" evidence="1">
    <location>
        <position position="62"/>
    </location>
</feature>
<organism evidence="1 3">
    <name type="scientific">Bacillus cereus</name>
    <dbReference type="NCBI Taxonomy" id="1396"/>
    <lineage>
        <taxon>Bacteria</taxon>
        <taxon>Bacillati</taxon>
        <taxon>Bacillota</taxon>
        <taxon>Bacilli</taxon>
        <taxon>Bacillales</taxon>
        <taxon>Bacillaceae</taxon>
        <taxon>Bacillus</taxon>
        <taxon>Bacillus cereus group</taxon>
    </lineage>
</organism>
<accession>A0A9W7UNJ9</accession>
<reference evidence="1 3" key="1">
    <citation type="submission" date="2018-08" db="EMBL/GenBank/DDBJ databases">
        <title>Bacillus phenotypic plasticity.</title>
        <authorList>
            <person name="Hurtado E."/>
        </authorList>
    </citation>
    <scope>NUCLEOTIDE SEQUENCE [LARGE SCALE GENOMIC DNA]</scope>
    <source>
        <strain evidence="1 3">111b</strain>
    </source>
</reference>
<sequence length="62" mass="7409">MYIMLDVQTEFEIKSLTDLPNFKILMENLKMKINKSQLARELNVDRRTIDKYLNGFTPKETK</sequence>
<name>A0A9W7UNJ9_BACCE</name>